<accession>A0A5B6V197</accession>
<comment type="caution">
    <text evidence="1">The sequence shown here is derived from an EMBL/GenBank/DDBJ whole genome shotgun (WGS) entry which is preliminary data.</text>
</comment>
<dbReference type="OrthoDB" id="983439at2759"/>
<sequence length="120" mass="13895">MVTPLSESEKLCLREVFTSAWVSGLLPEYICTYVFVKFSLPHGHREIGIDSRSVSKVRKLVMENEFLDKVEDNAVVRIWSEQRQLKKGDSLAEGYVSELWDFTRISVTQNKLQELKGIWT</sequence>
<proteinExistence type="predicted"/>
<name>A0A5B6V197_9ROSI</name>
<protein>
    <submittedName>
        <fullName evidence="1">Nucleoside-triphosphatase THEP1</fullName>
    </submittedName>
</protein>
<reference evidence="1" key="1">
    <citation type="submission" date="2019-08" db="EMBL/GenBank/DDBJ databases">
        <authorList>
            <person name="Liu F."/>
        </authorList>
    </citation>
    <scope>NUCLEOTIDE SEQUENCE [LARGE SCALE GENOMIC DNA]</scope>
    <source>
        <strain evidence="1">PA1801</strain>
        <tissue evidence="1">Leaf</tissue>
    </source>
</reference>
<dbReference type="Proteomes" id="UP000325315">
    <property type="component" value="Unassembled WGS sequence"/>
</dbReference>
<dbReference type="EMBL" id="SMMG02000009">
    <property type="protein sequence ID" value="KAA3462834.1"/>
    <property type="molecule type" value="Genomic_DNA"/>
</dbReference>
<keyword evidence="2" id="KW-1185">Reference proteome</keyword>
<organism evidence="1 2">
    <name type="scientific">Gossypium australe</name>
    <dbReference type="NCBI Taxonomy" id="47621"/>
    <lineage>
        <taxon>Eukaryota</taxon>
        <taxon>Viridiplantae</taxon>
        <taxon>Streptophyta</taxon>
        <taxon>Embryophyta</taxon>
        <taxon>Tracheophyta</taxon>
        <taxon>Spermatophyta</taxon>
        <taxon>Magnoliopsida</taxon>
        <taxon>eudicotyledons</taxon>
        <taxon>Gunneridae</taxon>
        <taxon>Pentapetalae</taxon>
        <taxon>rosids</taxon>
        <taxon>malvids</taxon>
        <taxon>Malvales</taxon>
        <taxon>Malvaceae</taxon>
        <taxon>Malvoideae</taxon>
        <taxon>Gossypium</taxon>
    </lineage>
</organism>
<dbReference type="AlphaFoldDB" id="A0A5B6V197"/>
<evidence type="ECO:0000313" key="2">
    <source>
        <dbReference type="Proteomes" id="UP000325315"/>
    </source>
</evidence>
<gene>
    <name evidence="1" type="ORF">EPI10_029285</name>
</gene>
<evidence type="ECO:0000313" key="1">
    <source>
        <dbReference type="EMBL" id="KAA3462834.1"/>
    </source>
</evidence>